<reference evidence="1 2" key="1">
    <citation type="submission" date="2018-07" db="EMBL/GenBank/DDBJ databases">
        <authorList>
            <person name="Feyereisen M."/>
        </authorList>
    </citation>
    <scope>NUCLEOTIDE SEQUENCE [LARGE SCALE GENOMIC DNA]</scope>
    <source>
        <strain evidence="1 2">UCCLBBS449</strain>
    </source>
</reference>
<sequence length="29" mass="3308">MSRTIEDVLAYTIAGMAFSDQRQAYLERA</sequence>
<protein>
    <submittedName>
        <fullName evidence="1">Uncharacterized protein</fullName>
    </submittedName>
</protein>
<accession>A0A5B7XZJ0</accession>
<gene>
    <name evidence="1" type="ORF">UCCLBBS449_1257</name>
</gene>
<organism evidence="1 2">
    <name type="scientific">Levilactobacillus brevis</name>
    <name type="common">Lactobacillus brevis</name>
    <dbReference type="NCBI Taxonomy" id="1580"/>
    <lineage>
        <taxon>Bacteria</taxon>
        <taxon>Bacillati</taxon>
        <taxon>Bacillota</taxon>
        <taxon>Bacilli</taxon>
        <taxon>Lactobacillales</taxon>
        <taxon>Lactobacillaceae</taxon>
        <taxon>Levilactobacillus</taxon>
    </lineage>
</organism>
<evidence type="ECO:0000313" key="1">
    <source>
        <dbReference type="EMBL" id="QCZ53212.1"/>
    </source>
</evidence>
<dbReference type="Proteomes" id="UP000307074">
    <property type="component" value="Chromosome"/>
</dbReference>
<proteinExistence type="predicted"/>
<name>A0A5B7XZJ0_LEVBR</name>
<dbReference type="AlphaFoldDB" id="A0A5B7XZJ0"/>
<evidence type="ECO:0000313" key="2">
    <source>
        <dbReference type="Proteomes" id="UP000307074"/>
    </source>
</evidence>
<dbReference type="EMBL" id="CP031198">
    <property type="protein sequence ID" value="QCZ53212.1"/>
    <property type="molecule type" value="Genomic_DNA"/>
</dbReference>